<dbReference type="OrthoDB" id="9812943at2"/>
<dbReference type="CDD" id="cd02022">
    <property type="entry name" value="DPCK"/>
    <property type="match status" value="1"/>
</dbReference>
<dbReference type="EC" id="2.7.1.24" evidence="5 6"/>
<dbReference type="EMBL" id="AP014548">
    <property type="protein sequence ID" value="BAO55888.1"/>
    <property type="molecule type" value="Genomic_DNA"/>
</dbReference>
<evidence type="ECO:0000256" key="6">
    <source>
        <dbReference type="NCBIfam" id="TIGR00152"/>
    </source>
</evidence>
<gene>
    <name evidence="5" type="primary">coaE</name>
    <name evidence="7" type="ORF">NMS_1879</name>
</gene>
<dbReference type="GO" id="GO:0004140">
    <property type="term" value="F:dephospho-CoA kinase activity"/>
    <property type="evidence" value="ECO:0007669"/>
    <property type="project" value="UniProtKB-UniRule"/>
</dbReference>
<keyword evidence="8" id="KW-1185">Reference proteome</keyword>
<comment type="subcellular location">
    <subcellularLocation>
        <location evidence="5">Cytoplasm</location>
    </subcellularLocation>
</comment>
<dbReference type="Gene3D" id="3.40.50.300">
    <property type="entry name" value="P-loop containing nucleotide triphosphate hydrolases"/>
    <property type="match status" value="1"/>
</dbReference>
<keyword evidence="4 5" id="KW-0173">Coenzyme A biosynthesis</keyword>
<dbReference type="Pfam" id="PF01121">
    <property type="entry name" value="CoaE"/>
    <property type="match status" value="1"/>
</dbReference>
<proteinExistence type="inferred from homology"/>
<evidence type="ECO:0000256" key="2">
    <source>
        <dbReference type="ARBA" id="ARBA00022741"/>
    </source>
</evidence>
<dbReference type="NCBIfam" id="TIGR00152">
    <property type="entry name" value="dephospho-CoA kinase"/>
    <property type="match status" value="1"/>
</dbReference>
<evidence type="ECO:0000313" key="7">
    <source>
        <dbReference type="EMBL" id="BAO55888.1"/>
    </source>
</evidence>
<accession>W8VVZ6</accession>
<dbReference type="KEGG" id="nmf:NMS_1879"/>
<keyword evidence="5" id="KW-0963">Cytoplasm</keyword>
<dbReference type="AlphaFoldDB" id="W8VVZ6"/>
<evidence type="ECO:0000256" key="3">
    <source>
        <dbReference type="ARBA" id="ARBA00022840"/>
    </source>
</evidence>
<keyword evidence="5" id="KW-0808">Transferase</keyword>
<dbReference type="UniPathway" id="UPA00241">
    <property type="reaction ID" value="UER00356"/>
</dbReference>
<comment type="similarity">
    <text evidence="1 5">Belongs to the CoaE family.</text>
</comment>
<dbReference type="SUPFAM" id="SSF52540">
    <property type="entry name" value="P-loop containing nucleoside triphosphate hydrolases"/>
    <property type="match status" value="1"/>
</dbReference>
<evidence type="ECO:0000256" key="1">
    <source>
        <dbReference type="ARBA" id="ARBA00009018"/>
    </source>
</evidence>
<dbReference type="Proteomes" id="UP000031760">
    <property type="component" value="Chromosome"/>
</dbReference>
<dbReference type="PANTHER" id="PTHR10695:SF46">
    <property type="entry name" value="BIFUNCTIONAL COENZYME A SYNTHASE-RELATED"/>
    <property type="match status" value="1"/>
</dbReference>
<keyword evidence="5 7" id="KW-0418">Kinase</keyword>
<dbReference type="InterPro" id="IPR001977">
    <property type="entry name" value="Depp_CoAkinase"/>
</dbReference>
<dbReference type="RefSeq" id="WP_041496412.1">
    <property type="nucleotide sequence ID" value="NZ_AP014548.1"/>
</dbReference>
<evidence type="ECO:0000256" key="5">
    <source>
        <dbReference type="HAMAP-Rule" id="MF_00376"/>
    </source>
</evidence>
<name>W8VVZ6_9FLAO</name>
<feature type="binding site" evidence="5">
    <location>
        <begin position="11"/>
        <end position="16"/>
    </location>
    <ligand>
        <name>ATP</name>
        <dbReference type="ChEBI" id="CHEBI:30616"/>
    </ligand>
</feature>
<dbReference type="HAMAP" id="MF_00376">
    <property type="entry name" value="Dephospho_CoA_kinase"/>
    <property type="match status" value="1"/>
</dbReference>
<comment type="catalytic activity">
    <reaction evidence="5">
        <text>3'-dephospho-CoA + ATP = ADP + CoA + H(+)</text>
        <dbReference type="Rhea" id="RHEA:18245"/>
        <dbReference type="ChEBI" id="CHEBI:15378"/>
        <dbReference type="ChEBI" id="CHEBI:30616"/>
        <dbReference type="ChEBI" id="CHEBI:57287"/>
        <dbReference type="ChEBI" id="CHEBI:57328"/>
        <dbReference type="ChEBI" id="CHEBI:456216"/>
        <dbReference type="EC" id="2.7.1.24"/>
    </reaction>
</comment>
<comment type="function">
    <text evidence="5">Catalyzes the phosphorylation of the 3'-hydroxyl group of dephosphocoenzyme A to form coenzyme A.</text>
</comment>
<sequence>MKIVGLTGGIGSGKSTVAAEFKKLGIPVYIADEESKIILNSDPGAIQEVKSLLGEESYKLLEDGSTVANRAWIGEQVFNNSQLLEELNAILHPKVRQHFEQWQASKDAIYCIYEAAILFETGGDSRCDFTILVTAPEQERIRRVMKRDQVSEATVKARMKNQWAESKRIKKADFLIVNEDLHKIPCYVNNVHVFMLKN</sequence>
<organism evidence="7 8">
    <name type="scientific">Nonlabens marinus S1-08</name>
    <dbReference type="NCBI Taxonomy" id="1454201"/>
    <lineage>
        <taxon>Bacteria</taxon>
        <taxon>Pseudomonadati</taxon>
        <taxon>Bacteroidota</taxon>
        <taxon>Flavobacteriia</taxon>
        <taxon>Flavobacteriales</taxon>
        <taxon>Flavobacteriaceae</taxon>
        <taxon>Nonlabens</taxon>
    </lineage>
</organism>
<dbReference type="GO" id="GO:0005737">
    <property type="term" value="C:cytoplasm"/>
    <property type="evidence" value="ECO:0007669"/>
    <property type="project" value="UniProtKB-SubCell"/>
</dbReference>
<dbReference type="PROSITE" id="PS51219">
    <property type="entry name" value="DPCK"/>
    <property type="match status" value="1"/>
</dbReference>
<dbReference type="HOGENOM" id="CLU_057180_3_1_10"/>
<comment type="pathway">
    <text evidence="5">Cofactor biosynthesis; coenzyme A biosynthesis; CoA from (R)-pantothenate: step 5/5.</text>
</comment>
<dbReference type="STRING" id="1454201.NMS_1879"/>
<dbReference type="InterPro" id="IPR027417">
    <property type="entry name" value="P-loop_NTPase"/>
</dbReference>
<dbReference type="GO" id="GO:0015937">
    <property type="term" value="P:coenzyme A biosynthetic process"/>
    <property type="evidence" value="ECO:0007669"/>
    <property type="project" value="UniProtKB-UniRule"/>
</dbReference>
<protein>
    <recommendedName>
        <fullName evidence="5 6">Dephospho-CoA kinase</fullName>
        <ecNumber evidence="5 6">2.7.1.24</ecNumber>
    </recommendedName>
    <alternativeName>
        <fullName evidence="5">Dephosphocoenzyme A kinase</fullName>
    </alternativeName>
</protein>
<evidence type="ECO:0000256" key="4">
    <source>
        <dbReference type="ARBA" id="ARBA00022993"/>
    </source>
</evidence>
<dbReference type="GO" id="GO:0005524">
    <property type="term" value="F:ATP binding"/>
    <property type="evidence" value="ECO:0007669"/>
    <property type="project" value="UniProtKB-UniRule"/>
</dbReference>
<dbReference type="PANTHER" id="PTHR10695">
    <property type="entry name" value="DEPHOSPHO-COA KINASE-RELATED"/>
    <property type="match status" value="1"/>
</dbReference>
<keyword evidence="2 5" id="KW-0547">Nucleotide-binding</keyword>
<reference evidence="7 8" key="1">
    <citation type="journal article" date="2014" name="Proc. Natl. Acad. Sci. U.S.A.">
        <title>Functional characterization of flavobacteria rhodopsins reveals a unique class of light-driven chloride pump in bacteria.</title>
        <authorList>
            <person name="Yoshizawa S."/>
            <person name="Kumagai Y."/>
            <person name="Kim H."/>
            <person name="Ogura Y."/>
            <person name="Hayashi T."/>
            <person name="Iwasaki W."/>
            <person name="DeLong E.F."/>
            <person name="Kogure K."/>
        </authorList>
    </citation>
    <scope>NUCLEOTIDE SEQUENCE [LARGE SCALE GENOMIC DNA]</scope>
    <source>
        <strain evidence="7 8">S1-08</strain>
    </source>
</reference>
<keyword evidence="3 5" id="KW-0067">ATP-binding</keyword>
<evidence type="ECO:0000313" key="8">
    <source>
        <dbReference type="Proteomes" id="UP000031760"/>
    </source>
</evidence>